<keyword evidence="2" id="KW-0964">Secreted</keyword>
<evidence type="ECO:0000313" key="5">
    <source>
        <dbReference type="Proteomes" id="UP001058860"/>
    </source>
</evidence>
<dbReference type="RefSeq" id="WP_353864906.1">
    <property type="nucleotide sequence ID" value="NZ_CP088295.1"/>
</dbReference>
<keyword evidence="3" id="KW-0325">Glycoprotein</keyword>
<name>A0ABY5PIP5_9ACTN</name>
<dbReference type="PANTHER" id="PTHR11475:SF4">
    <property type="entry name" value="CHORION PEROXIDASE"/>
    <property type="match status" value="1"/>
</dbReference>
<protein>
    <submittedName>
        <fullName evidence="4">Heme peroxidase family protein</fullName>
    </submittedName>
</protein>
<keyword evidence="4" id="KW-0560">Oxidoreductase</keyword>
<proteinExistence type="predicted"/>
<evidence type="ECO:0000313" key="4">
    <source>
        <dbReference type="EMBL" id="UUY04422.1"/>
    </source>
</evidence>
<keyword evidence="4" id="KW-0575">Peroxidase</keyword>
<accession>A0ABY5PIP5</accession>
<evidence type="ECO:0000256" key="1">
    <source>
        <dbReference type="ARBA" id="ARBA00004613"/>
    </source>
</evidence>
<dbReference type="SUPFAM" id="SSF48113">
    <property type="entry name" value="Heme-dependent peroxidases"/>
    <property type="match status" value="1"/>
</dbReference>
<dbReference type="PANTHER" id="PTHR11475">
    <property type="entry name" value="OXIDASE/PEROXIDASE"/>
    <property type="match status" value="1"/>
</dbReference>
<comment type="subcellular location">
    <subcellularLocation>
        <location evidence="1">Secreted</location>
    </subcellularLocation>
</comment>
<dbReference type="InterPro" id="IPR010255">
    <property type="entry name" value="Haem_peroxidase_sf"/>
</dbReference>
<evidence type="ECO:0000256" key="2">
    <source>
        <dbReference type="ARBA" id="ARBA00022525"/>
    </source>
</evidence>
<dbReference type="PROSITE" id="PS50292">
    <property type="entry name" value="PEROXIDASE_3"/>
    <property type="match status" value="1"/>
</dbReference>
<gene>
    <name evidence="4" type="ORF">LRS13_02500</name>
</gene>
<keyword evidence="5" id="KW-1185">Reference proteome</keyword>
<sequence>MFRTAPVFEVPRAALLELGARMVAADVPDLPEDLPDPAANPAIPAGYTYLGQFVDHDITFDPVSSLQRQHDPDALEHFRTPRLDLDAVYGRGPAEQPYLYDDEDPVKLRLAGPDLPRIGNVALIGDARNDENLIISQLHAVFLRFHNAVVDMVRAEGGIAPGDVLAEAQRRVRWHYQWVVLNDLLPRLCGEDVMHDVLHRDEFVVTTGWTPDPAPLNPLDPGHPMSSTTEVIRPRLRFYHFDRAPFIPIEFSAAAYRFGHAMVRQSYFLNDVVREQMSGLRVPLSSDSPDPLANLNGHRPLPPGWAIDWKYFFRASGERHRPQPSNRIDDRLVAPLGRLHGTDGTAAMRSLAARNLLRGDALGVPSGQAVARAMSVDPLPASRLGLEALPALERHTPLWYYVLREAGELCQGCCLGPVGGRIVAETIVGLVAGDPLSYLRTEPGWTPTLPFAGDTFRMPDLIAVAQPD</sequence>
<dbReference type="EMBL" id="CP088295">
    <property type="protein sequence ID" value="UUY04422.1"/>
    <property type="molecule type" value="Genomic_DNA"/>
</dbReference>
<dbReference type="InterPro" id="IPR037120">
    <property type="entry name" value="Haem_peroxidase_sf_animal"/>
</dbReference>
<dbReference type="CDD" id="cd09819">
    <property type="entry name" value="An_peroxidase_bacterial_1"/>
    <property type="match status" value="1"/>
</dbReference>
<dbReference type="Pfam" id="PF03098">
    <property type="entry name" value="An_peroxidase"/>
    <property type="match status" value="1"/>
</dbReference>
<evidence type="ECO:0000256" key="3">
    <source>
        <dbReference type="ARBA" id="ARBA00023180"/>
    </source>
</evidence>
<dbReference type="InterPro" id="IPR019791">
    <property type="entry name" value="Haem_peroxidase_animal"/>
</dbReference>
<dbReference type="GO" id="GO:0004601">
    <property type="term" value="F:peroxidase activity"/>
    <property type="evidence" value="ECO:0007669"/>
    <property type="project" value="UniProtKB-KW"/>
</dbReference>
<dbReference type="Gene3D" id="1.10.640.10">
    <property type="entry name" value="Haem peroxidase domain superfamily, animal type"/>
    <property type="match status" value="1"/>
</dbReference>
<reference evidence="5" key="1">
    <citation type="submission" date="2021-11" db="EMBL/GenBank/DDBJ databases">
        <title>Cultivation dependent microbiological survey of springs from the worlds oldest radium mine currently devoted to the extraction of radon-saturated water.</title>
        <authorList>
            <person name="Kapinusova G."/>
            <person name="Smrhova T."/>
            <person name="Strejcek M."/>
            <person name="Suman J."/>
            <person name="Jani K."/>
            <person name="Pajer P."/>
            <person name="Uhlik O."/>
        </authorList>
    </citation>
    <scope>NUCLEOTIDE SEQUENCE [LARGE SCALE GENOMIC DNA]</scope>
    <source>
        <strain evidence="5">J379</strain>
    </source>
</reference>
<organism evidence="4 5">
    <name type="scientific">Svornostia abyssi</name>
    <dbReference type="NCBI Taxonomy" id="2898438"/>
    <lineage>
        <taxon>Bacteria</taxon>
        <taxon>Bacillati</taxon>
        <taxon>Actinomycetota</taxon>
        <taxon>Thermoleophilia</taxon>
        <taxon>Solirubrobacterales</taxon>
        <taxon>Baekduiaceae</taxon>
        <taxon>Svornostia</taxon>
    </lineage>
</organism>
<dbReference type="Proteomes" id="UP001058860">
    <property type="component" value="Chromosome"/>
</dbReference>